<feature type="domain" description="SXP/RAL-2 family protein Ani s 5-like cation-binding" evidence="3">
    <location>
        <begin position="92"/>
        <end position="198"/>
    </location>
</feature>
<gene>
    <name evidence="4" type="ORF">EVEC_LOCUS2219</name>
</gene>
<feature type="region of interest" description="Disordered" evidence="1">
    <location>
        <begin position="28"/>
        <end position="87"/>
    </location>
</feature>
<keyword evidence="2" id="KW-0732">Signal</keyword>
<evidence type="ECO:0000313" key="5">
    <source>
        <dbReference type="Proteomes" id="UP000274131"/>
    </source>
</evidence>
<dbReference type="WBParaSite" id="EVEC_0000251101-mRNA-1">
    <property type="protein sequence ID" value="EVEC_0000251101-mRNA-1"/>
    <property type="gene ID" value="EVEC_0000251101"/>
</dbReference>
<sequence>MARLLILTSILLLIAAVSSEEFHSEALHSRRQHGLEGHYDDRRGQARPDRRLYDNNEDEEAAGEHNHHLHGQGSKDRRHHSSKFLKKLDPKARRKLKAIFQDTSLNRKELDEKLNAWAKQQKPDIAEKFLKMKRARQKRRRRIAFRMKEIVEKVSELISEIDVIKFRNNYSRKEEKHRIRELFSKAEPAVIKVFKHIATIALRENKVLTHRLIRKFKSF</sequence>
<organism evidence="6">
    <name type="scientific">Enterobius vermicularis</name>
    <name type="common">Human pinworm</name>
    <dbReference type="NCBI Taxonomy" id="51028"/>
    <lineage>
        <taxon>Eukaryota</taxon>
        <taxon>Metazoa</taxon>
        <taxon>Ecdysozoa</taxon>
        <taxon>Nematoda</taxon>
        <taxon>Chromadorea</taxon>
        <taxon>Rhabditida</taxon>
        <taxon>Spirurina</taxon>
        <taxon>Oxyuridomorpha</taxon>
        <taxon>Oxyuroidea</taxon>
        <taxon>Oxyuridae</taxon>
        <taxon>Enterobius</taxon>
    </lineage>
</organism>
<evidence type="ECO:0000313" key="4">
    <source>
        <dbReference type="EMBL" id="VDD87076.1"/>
    </source>
</evidence>
<dbReference type="PANTHER" id="PTHR21593">
    <property type="entry name" value="PRION-LIKE- Q/N-RICH -DOMAIN-BEARING PROTEIN PROTEIN"/>
    <property type="match status" value="1"/>
</dbReference>
<evidence type="ECO:0000256" key="2">
    <source>
        <dbReference type="SAM" id="SignalP"/>
    </source>
</evidence>
<evidence type="ECO:0000256" key="1">
    <source>
        <dbReference type="SAM" id="MobiDB-lite"/>
    </source>
</evidence>
<accession>A0A0N4UY68</accession>
<reference evidence="6" key="1">
    <citation type="submission" date="2017-02" db="UniProtKB">
        <authorList>
            <consortium name="WormBaseParasite"/>
        </authorList>
    </citation>
    <scope>IDENTIFICATION</scope>
</reference>
<dbReference type="InterPro" id="IPR003677">
    <property type="entry name" value="ANIS5_cation-bd"/>
</dbReference>
<evidence type="ECO:0000313" key="6">
    <source>
        <dbReference type="WBParaSite" id="EVEC_0000251101-mRNA-1"/>
    </source>
</evidence>
<name>A0A0N4UY68_ENTVE</name>
<feature type="compositionally biased region" description="Basic and acidic residues" evidence="1">
    <location>
        <begin position="28"/>
        <end position="54"/>
    </location>
</feature>
<evidence type="ECO:0000259" key="3">
    <source>
        <dbReference type="Pfam" id="PF02520"/>
    </source>
</evidence>
<keyword evidence="5" id="KW-1185">Reference proteome</keyword>
<proteinExistence type="predicted"/>
<dbReference type="InterPro" id="IPR052823">
    <property type="entry name" value="SXP/RAL-2_related"/>
</dbReference>
<dbReference type="Pfam" id="PF02520">
    <property type="entry name" value="ANIS5_cation-bd"/>
    <property type="match status" value="1"/>
</dbReference>
<dbReference type="Proteomes" id="UP000274131">
    <property type="component" value="Unassembled WGS sequence"/>
</dbReference>
<dbReference type="EMBL" id="UXUI01007339">
    <property type="protein sequence ID" value="VDD87076.1"/>
    <property type="molecule type" value="Genomic_DNA"/>
</dbReference>
<dbReference type="PANTHER" id="PTHR21593:SF36">
    <property type="entry name" value="DUF148 DOMAIN-CONTAINING PROTEIN-RELATED"/>
    <property type="match status" value="1"/>
</dbReference>
<feature type="chain" id="PRO_5043122529" evidence="2">
    <location>
        <begin position="20"/>
        <end position="219"/>
    </location>
</feature>
<feature type="signal peptide" evidence="2">
    <location>
        <begin position="1"/>
        <end position="19"/>
    </location>
</feature>
<feature type="compositionally biased region" description="Basic residues" evidence="1">
    <location>
        <begin position="76"/>
        <end position="85"/>
    </location>
</feature>
<protein>
    <submittedName>
        <fullName evidence="6">DUF148 domain-containing protein</fullName>
    </submittedName>
</protein>
<dbReference type="AlphaFoldDB" id="A0A0N4UY68"/>
<reference evidence="4 5" key="2">
    <citation type="submission" date="2018-10" db="EMBL/GenBank/DDBJ databases">
        <authorList>
            <consortium name="Pathogen Informatics"/>
        </authorList>
    </citation>
    <scope>NUCLEOTIDE SEQUENCE [LARGE SCALE GENOMIC DNA]</scope>
</reference>